<feature type="transmembrane region" description="Helical" evidence="1">
    <location>
        <begin position="152"/>
        <end position="174"/>
    </location>
</feature>
<keyword evidence="1" id="KW-1133">Transmembrane helix</keyword>
<proteinExistence type="predicted"/>
<feature type="transmembrane region" description="Helical" evidence="1">
    <location>
        <begin position="33"/>
        <end position="51"/>
    </location>
</feature>
<keyword evidence="3" id="KW-1185">Reference proteome</keyword>
<gene>
    <name evidence="2" type="ORF">DM860_005717</name>
</gene>
<dbReference type="PANTHER" id="PTHR31414">
    <property type="entry name" value="TRANSMEMBRANE PROTEIN DDB_G0292058"/>
    <property type="match status" value="1"/>
</dbReference>
<dbReference type="EMBL" id="NQVE01000098">
    <property type="protein sequence ID" value="RAL48293.1"/>
    <property type="molecule type" value="Genomic_DNA"/>
</dbReference>
<name>A0A328DW29_9ASTE</name>
<protein>
    <submittedName>
        <fullName evidence="2">Uncharacterized protein</fullName>
    </submittedName>
</protein>
<feature type="transmembrane region" description="Helical" evidence="1">
    <location>
        <begin position="482"/>
        <end position="506"/>
    </location>
</feature>
<accession>A0A328DW29</accession>
<keyword evidence="1" id="KW-0472">Membrane</keyword>
<feature type="transmembrane region" description="Helical" evidence="1">
    <location>
        <begin position="258"/>
        <end position="277"/>
    </location>
</feature>
<feature type="transmembrane region" description="Helical" evidence="1">
    <location>
        <begin position="289"/>
        <end position="313"/>
    </location>
</feature>
<comment type="caution">
    <text evidence="2">The sequence shown here is derived from an EMBL/GenBank/DDBJ whole genome shotgun (WGS) entry which is preliminary data.</text>
</comment>
<dbReference type="Proteomes" id="UP000249390">
    <property type="component" value="Unassembled WGS sequence"/>
</dbReference>
<dbReference type="InterPro" id="IPR040283">
    <property type="entry name" value="DDB_G0292058-like"/>
</dbReference>
<dbReference type="PANTHER" id="PTHR31414:SF18">
    <property type="entry name" value="TRANSMEMBRANE PROTEIN-RELATED"/>
    <property type="match status" value="1"/>
</dbReference>
<evidence type="ECO:0000313" key="3">
    <source>
        <dbReference type="Proteomes" id="UP000249390"/>
    </source>
</evidence>
<organism evidence="2 3">
    <name type="scientific">Cuscuta australis</name>
    <dbReference type="NCBI Taxonomy" id="267555"/>
    <lineage>
        <taxon>Eukaryota</taxon>
        <taxon>Viridiplantae</taxon>
        <taxon>Streptophyta</taxon>
        <taxon>Embryophyta</taxon>
        <taxon>Tracheophyta</taxon>
        <taxon>Spermatophyta</taxon>
        <taxon>Magnoliopsida</taxon>
        <taxon>eudicotyledons</taxon>
        <taxon>Gunneridae</taxon>
        <taxon>Pentapetalae</taxon>
        <taxon>asterids</taxon>
        <taxon>lamiids</taxon>
        <taxon>Solanales</taxon>
        <taxon>Convolvulaceae</taxon>
        <taxon>Cuscuteae</taxon>
        <taxon>Cuscuta</taxon>
        <taxon>Cuscuta subgen. Grammica</taxon>
        <taxon>Cuscuta sect. Cleistogrammica</taxon>
    </lineage>
</organism>
<evidence type="ECO:0000256" key="1">
    <source>
        <dbReference type="SAM" id="Phobius"/>
    </source>
</evidence>
<reference evidence="2 3" key="1">
    <citation type="submission" date="2018-06" db="EMBL/GenBank/DDBJ databases">
        <title>The Genome of Cuscuta australis (Dodder) Provides Insight into the Evolution of Plant Parasitism.</title>
        <authorList>
            <person name="Liu H."/>
        </authorList>
    </citation>
    <scope>NUCLEOTIDE SEQUENCE [LARGE SCALE GENOMIC DNA]</scope>
    <source>
        <strain evidence="3">cv. Yunnan</strain>
        <tissue evidence="2">Vines</tissue>
    </source>
</reference>
<dbReference type="AlphaFoldDB" id="A0A328DW29"/>
<evidence type="ECO:0000313" key="2">
    <source>
        <dbReference type="EMBL" id="RAL48293.1"/>
    </source>
</evidence>
<keyword evidence="1" id="KW-0812">Transmembrane</keyword>
<sequence length="559" mass="62414">MFNFMARVDFCFAPISSIQTRHIFSPGLKMGKLIRLSLVLILYILLSFNYTSLQAFKLGPDRQLIEVSNSSEESDDTVRVDPLDRLNKYRGGYDIRNLHYWSSTVFTGIYGYAIGVAWLLCGFFYGIFLLVRIFCSKRRCTRKTISCQKQCYLWLFTSAIFFTILAVIASGVVLGGNARFHSRTDKVVDIIIDTADGASDTIYNTTKAMKEMSVTIGGGGAESTRFLTSTSTTLDARAADIQRQARKHRKDIEKGLRIVYIVSTVIVSLNLVALIALSVSGLLRFKRTLYSLIVLCWILTVLCWFLFGIYFFINKFAGDTCRAFESFQQDPYNSSLSLILPCDELVSAKSVMGVVSGGIYRIVSQVNKRISKSYGNFAQICQPFSRPPEYAYQADNCPSKTIPIGDIPQLLHTVACTDPGCIGGILISTRDFNTIKAYTSSIQNILNVYPGMERLVECKTVNDAFSKILENDCSPLKRDAHLVWAASAFLSVVMVALVLIWTVAVAQEPRHRGSLDGSVRPRRTEEVQPFGVSSMETTTIESNTNVELFQNKSHITPPK</sequence>
<feature type="transmembrane region" description="Helical" evidence="1">
    <location>
        <begin position="109"/>
        <end position="131"/>
    </location>
</feature>
<dbReference type="GO" id="GO:0016020">
    <property type="term" value="C:membrane"/>
    <property type="evidence" value="ECO:0007669"/>
    <property type="project" value="TreeGrafter"/>
</dbReference>